<keyword evidence="3" id="KW-1185">Reference proteome</keyword>
<dbReference type="RefSeq" id="WP_209988171.1">
    <property type="nucleotide sequence ID" value="NZ_JBHSVQ010000001.1"/>
</dbReference>
<protein>
    <submittedName>
        <fullName evidence="2">Uncharacterized protein</fullName>
    </submittedName>
</protein>
<comment type="caution">
    <text evidence="2">The sequence shown here is derived from an EMBL/GenBank/DDBJ whole genome shotgun (WGS) entry which is preliminary data.</text>
</comment>
<organism evidence="2 3">
    <name type="scientific">Paenibacillus rhizoplanae</name>
    <dbReference type="NCBI Taxonomy" id="1917181"/>
    <lineage>
        <taxon>Bacteria</taxon>
        <taxon>Bacillati</taxon>
        <taxon>Bacillota</taxon>
        <taxon>Bacilli</taxon>
        <taxon>Bacillales</taxon>
        <taxon>Paenibacillaceae</taxon>
        <taxon>Paenibacillus</taxon>
    </lineage>
</organism>
<keyword evidence="1" id="KW-0732">Signal</keyword>
<gene>
    <name evidence="2" type="ORF">ACFSX3_19450</name>
</gene>
<name>A0ABW5FAF0_9BACL</name>
<sequence length="160" mass="17223">MKKRKVVTLLLGSAILLSPTNVFALSTDQIIPLVVFDTAQLQEKSFEPANTNTGAKLSAALTPHWTAKTTVTYNSGATSVSDSFTDSSKRTRLTIDRIYAKVKLYEDGGHIGSAEDDQSNLSHAGAQFGSGASASNTEAYGAHKFEHAGFQSWYPETFDT</sequence>
<feature type="signal peptide" evidence="1">
    <location>
        <begin position="1"/>
        <end position="24"/>
    </location>
</feature>
<reference evidence="3" key="1">
    <citation type="journal article" date="2019" name="Int. J. Syst. Evol. Microbiol.">
        <title>The Global Catalogue of Microorganisms (GCM) 10K type strain sequencing project: providing services to taxonomists for standard genome sequencing and annotation.</title>
        <authorList>
            <consortium name="The Broad Institute Genomics Platform"/>
            <consortium name="The Broad Institute Genome Sequencing Center for Infectious Disease"/>
            <person name="Wu L."/>
            <person name="Ma J."/>
        </authorList>
    </citation>
    <scope>NUCLEOTIDE SEQUENCE [LARGE SCALE GENOMIC DNA]</scope>
    <source>
        <strain evidence="3">CCM 8725</strain>
    </source>
</reference>
<feature type="chain" id="PRO_5046008564" evidence="1">
    <location>
        <begin position="25"/>
        <end position="160"/>
    </location>
</feature>
<evidence type="ECO:0000313" key="3">
    <source>
        <dbReference type="Proteomes" id="UP001597448"/>
    </source>
</evidence>
<evidence type="ECO:0000313" key="2">
    <source>
        <dbReference type="EMBL" id="MFD2412073.1"/>
    </source>
</evidence>
<accession>A0ABW5FAF0</accession>
<dbReference type="EMBL" id="JBHUKY010000033">
    <property type="protein sequence ID" value="MFD2412073.1"/>
    <property type="molecule type" value="Genomic_DNA"/>
</dbReference>
<evidence type="ECO:0000256" key="1">
    <source>
        <dbReference type="SAM" id="SignalP"/>
    </source>
</evidence>
<dbReference type="Proteomes" id="UP001597448">
    <property type="component" value="Unassembled WGS sequence"/>
</dbReference>
<proteinExistence type="predicted"/>